<dbReference type="eggNOG" id="COG2931">
    <property type="taxonomic scope" value="Bacteria"/>
</dbReference>
<dbReference type="PANTHER" id="PTHR38340">
    <property type="entry name" value="S-LAYER PROTEIN"/>
    <property type="match status" value="1"/>
</dbReference>
<organism evidence="4 5">
    <name type="scientific">Pseudooceanicola atlanticus</name>
    <dbReference type="NCBI Taxonomy" id="1461694"/>
    <lineage>
        <taxon>Bacteria</taxon>
        <taxon>Pseudomonadati</taxon>
        <taxon>Pseudomonadota</taxon>
        <taxon>Alphaproteobacteria</taxon>
        <taxon>Rhodobacterales</taxon>
        <taxon>Paracoccaceae</taxon>
        <taxon>Pseudooceanicola</taxon>
    </lineage>
</organism>
<evidence type="ECO:0000313" key="5">
    <source>
        <dbReference type="Proteomes" id="UP000030004"/>
    </source>
</evidence>
<dbReference type="GO" id="GO:0005509">
    <property type="term" value="F:calcium ion binding"/>
    <property type="evidence" value="ECO:0007669"/>
    <property type="project" value="InterPro"/>
</dbReference>
<dbReference type="OrthoDB" id="7815042at2"/>
<dbReference type="Proteomes" id="UP000030004">
    <property type="component" value="Unassembled WGS sequence"/>
</dbReference>
<accession>A0A0A0EHI1</accession>
<dbReference type="RefSeq" id="WP_043749687.1">
    <property type="nucleotide sequence ID" value="NZ_AQQX01000004.1"/>
</dbReference>
<dbReference type="Gene3D" id="2.160.20.160">
    <property type="match status" value="1"/>
</dbReference>
<evidence type="ECO:0000256" key="3">
    <source>
        <dbReference type="SAM" id="MobiDB-lite"/>
    </source>
</evidence>
<evidence type="ECO:0000313" key="4">
    <source>
        <dbReference type="EMBL" id="KGM48657.1"/>
    </source>
</evidence>
<dbReference type="PRINTS" id="PR00313">
    <property type="entry name" value="CABNDNGRPT"/>
</dbReference>
<sequence length="1268" mass="129499">MTTTTVTNIYDEVSGDDILPGTGGRDRLVVNFTIPNEGMSVVGFAGSVGTGYSGMFDGPLNNNVSFSGFEDFSYYSFVHGTDYIVTGDGDDIISTNAGNDTILSGGGIDQVDGGSGTDIWGAQLSNVTSNLAFNLNEISTYLGAGVVQNVEGLNLTTGSGNDSVTGHENAFTNDELATGDGDDIVTMRIAYTDDIRMGTGDDTLILTNALGLGFGDTSVVGLTLDTDGYRGLFDGYLGNNLSFSGVEHFSFTDMSEGNDYIQFGTGNDSIDARVGNDTIDSGSGFDTVNGGDGIDRWKADLSFLDLPVNINLNGPSSYHGAGSVQNVESMILTTGGGNDTLTGHQTSSQYDHMFSGGGDDLLTLWVGGDDIVAAGSGDDRLIVINDLPTGLGGTQSSAFALGADGYSGLLDSYLGNNISFSGIEHFTFTDESGAWDNIQTGSGDDSLTTGIGDDTISSGGGRDTIDGGVGTDRWDANLSVETDAVVIDLNGPTTFLGTASVKNVEGFRLQTGSGNDILTGHETSHVSDAVDAGSGDDLITLRLRGNDTVAGGAGNDHLVVINNRSNAEGGTTVSGFALDSNGYSGLFDGYLGNNISFTGIDRFSFLDLSDGHDRIVTGAGNDSLNTGGGNDTILSGAGEDTIDGSAGDDHWTGDLSADTLGLDITLNGLTSLVGAGTMRNVEGFDVTGGSGNDRFTGHMIATMNDTVRGNGGDDEIILWLNGSDSANGGSGSDRLVIDNSLNAGGVTVSGFETDGSGYSGLFDGYLGNDIEFSNIEHFTYFGSSTGSDNIRTGDGDDSLFGGSSDDTIDSGAGDDTVDGGEGVDLWIADQSTHTASLIVDLNTVSALPGGGSVQSFERMDLASGNGNDTLVGYEGATIKKSNLHDRIVAGGGDDFISLWMGGTDYVDGGSGDDRLSVVNELGSAFGGVSTVGFEEAADGISGMLDGYLGNNLSYSGIEHFSFLDLNEGADHLQTGRGNDSLIAGGGNDTIDSGAGADTVDGGAGIDLWYADQSETVTPITIDLNGFSDLPNGGSVVNFEAFRLSTGGGNDTLTGHQFLSGSNYQQSDSVTSGAGNDQIKLWLGGDDTVNGGSGIDTLSVLNGLGLGGISLHGLTQSGDGWSGLIDGYLGHNIHFTGIDRLVYSDLSNGHDSIAGLALSDEIDAGGGNDTVNGRAGNDTLIGGSGNDILKGDAGFDRLEGGSGADTMEGGENGDLYLVDNAGDVIIETLETSGVDKVVSTVDVTLWEGIETLVLAGSLGSGCIDFPHSA</sequence>
<feature type="region of interest" description="Disordered" evidence="3">
    <location>
        <begin position="792"/>
        <end position="815"/>
    </location>
</feature>
<reference evidence="4 5" key="1">
    <citation type="journal article" date="2015" name="Antonie Van Leeuwenhoek">
        <title>Pseudooceanicola atlanticus gen. nov. sp. nov., isolated from surface seawater of the Atlantic Ocean and reclassification of Oceanicola batsensis, Oceanicola marinus, Oceanicola nitratireducens, Oceanicola nanhaiensis, Oceanicola antarcticus and Oceanicola flagellatus, as Pseudooceanicola batsensis comb. nov., Pseudooceanicola marinus comb. nov., Pseudooceanicola nitratireducens comb. nov., Pseudooceanicola nanhaiensis comb. nov., Pseudooceanicola antarcticus comb. nov., and Pseudooceanicola flagellatus comb. nov.</title>
        <authorList>
            <person name="Lai Q."/>
            <person name="Li G."/>
            <person name="Liu X."/>
            <person name="Du Y."/>
            <person name="Sun F."/>
            <person name="Shao Z."/>
        </authorList>
    </citation>
    <scope>NUCLEOTIDE SEQUENCE [LARGE SCALE GENOMIC DNA]</scope>
    <source>
        <strain evidence="4 5">22II-s11g</strain>
    </source>
</reference>
<evidence type="ECO:0008006" key="6">
    <source>
        <dbReference type="Google" id="ProtNLM"/>
    </source>
</evidence>
<keyword evidence="2" id="KW-0964">Secreted</keyword>
<dbReference type="InterPro" id="IPR050557">
    <property type="entry name" value="RTX_toxin/Mannuronan_C5-epim"/>
</dbReference>
<evidence type="ECO:0000256" key="1">
    <source>
        <dbReference type="ARBA" id="ARBA00004613"/>
    </source>
</evidence>
<dbReference type="Gene3D" id="2.150.10.10">
    <property type="entry name" value="Serralysin-like metalloprotease, C-terminal"/>
    <property type="match status" value="5"/>
</dbReference>
<comment type="caution">
    <text evidence="4">The sequence shown here is derived from an EMBL/GenBank/DDBJ whole genome shotgun (WGS) entry which is preliminary data.</text>
</comment>
<dbReference type="PANTHER" id="PTHR38340:SF1">
    <property type="entry name" value="S-LAYER PROTEIN"/>
    <property type="match status" value="1"/>
</dbReference>
<dbReference type="SUPFAM" id="SSF51120">
    <property type="entry name" value="beta-Roll"/>
    <property type="match status" value="7"/>
</dbReference>
<comment type="subcellular location">
    <subcellularLocation>
        <location evidence="1">Secreted</location>
    </subcellularLocation>
</comment>
<feature type="compositionally biased region" description="Gly residues" evidence="3">
    <location>
        <begin position="458"/>
        <end position="468"/>
    </location>
</feature>
<dbReference type="Pfam" id="PF00353">
    <property type="entry name" value="HemolysinCabind"/>
    <property type="match status" value="11"/>
</dbReference>
<dbReference type="AlphaFoldDB" id="A0A0A0EHI1"/>
<evidence type="ECO:0000256" key="2">
    <source>
        <dbReference type="ARBA" id="ARBA00022525"/>
    </source>
</evidence>
<dbReference type="EMBL" id="AQQX01000004">
    <property type="protein sequence ID" value="KGM48657.1"/>
    <property type="molecule type" value="Genomic_DNA"/>
</dbReference>
<protein>
    <recommendedName>
        <fullName evidence="6">Peptidase M10 serralysin C-terminal domain-containing protein</fullName>
    </recommendedName>
</protein>
<keyword evidence="5" id="KW-1185">Reference proteome</keyword>
<proteinExistence type="predicted"/>
<dbReference type="GO" id="GO:0005576">
    <property type="term" value="C:extracellular region"/>
    <property type="evidence" value="ECO:0007669"/>
    <property type="project" value="UniProtKB-SubCell"/>
</dbReference>
<gene>
    <name evidence="4" type="ORF">ATO9_13650</name>
</gene>
<feature type="compositionally biased region" description="Low complexity" evidence="3">
    <location>
        <begin position="448"/>
        <end position="457"/>
    </location>
</feature>
<dbReference type="InterPro" id="IPR018511">
    <property type="entry name" value="Hemolysin-typ_Ca-bd_CS"/>
</dbReference>
<dbReference type="PROSITE" id="PS00330">
    <property type="entry name" value="HEMOLYSIN_CALCIUM"/>
    <property type="match status" value="3"/>
</dbReference>
<name>A0A0A0EHI1_9RHOB</name>
<dbReference type="STRING" id="1461694.ATO9_13650"/>
<dbReference type="InterPro" id="IPR001343">
    <property type="entry name" value="Hemolysn_Ca-bd"/>
</dbReference>
<feature type="region of interest" description="Disordered" evidence="3">
    <location>
        <begin position="440"/>
        <end position="468"/>
    </location>
</feature>
<dbReference type="InterPro" id="IPR011049">
    <property type="entry name" value="Serralysin-like_metalloprot_C"/>
</dbReference>